<dbReference type="SUPFAM" id="SSF46785">
    <property type="entry name" value="Winged helix' DNA-binding domain"/>
    <property type="match status" value="1"/>
</dbReference>
<feature type="domain" description="HTH lysR-type" evidence="5">
    <location>
        <begin position="1"/>
        <end position="58"/>
    </location>
</feature>
<dbReference type="Gene3D" id="1.10.10.10">
    <property type="entry name" value="Winged helix-like DNA-binding domain superfamily/Winged helix DNA-binding domain"/>
    <property type="match status" value="1"/>
</dbReference>
<dbReference type="PRINTS" id="PR00039">
    <property type="entry name" value="HTHLYSR"/>
</dbReference>
<dbReference type="EMBL" id="JADKNH010000001">
    <property type="protein sequence ID" value="MBF4691680.1"/>
    <property type="molecule type" value="Genomic_DNA"/>
</dbReference>
<dbReference type="InterPro" id="IPR000847">
    <property type="entry name" value="LysR_HTH_N"/>
</dbReference>
<dbReference type="Proteomes" id="UP000614200">
    <property type="component" value="Unassembled WGS sequence"/>
</dbReference>
<gene>
    <name evidence="6" type="ORF">ISU02_01045</name>
</gene>
<keyword evidence="7" id="KW-1185">Reference proteome</keyword>
<comment type="caution">
    <text evidence="6">The sequence shown here is derived from an EMBL/GenBank/DDBJ whole genome shotgun (WGS) entry which is preliminary data.</text>
</comment>
<evidence type="ECO:0000256" key="3">
    <source>
        <dbReference type="ARBA" id="ARBA00023125"/>
    </source>
</evidence>
<keyword evidence="4" id="KW-0804">Transcription</keyword>
<name>A0ABR9ZP30_9FIRM</name>
<reference evidence="6 7" key="1">
    <citation type="submission" date="2020-11" db="EMBL/GenBank/DDBJ databases">
        <title>Fusibacter basophilias sp. nov.</title>
        <authorList>
            <person name="Qiu D."/>
        </authorList>
    </citation>
    <scope>NUCLEOTIDE SEQUENCE [LARGE SCALE GENOMIC DNA]</scope>
    <source>
        <strain evidence="6 7">Q10-2</strain>
    </source>
</reference>
<dbReference type="RefSeq" id="WP_194699926.1">
    <property type="nucleotide sequence ID" value="NZ_JADKNH010000001.1"/>
</dbReference>
<dbReference type="PANTHER" id="PTHR30346">
    <property type="entry name" value="TRANSCRIPTIONAL DUAL REGULATOR HCAR-RELATED"/>
    <property type="match status" value="1"/>
</dbReference>
<evidence type="ECO:0000313" key="7">
    <source>
        <dbReference type="Proteomes" id="UP000614200"/>
    </source>
</evidence>
<protein>
    <submittedName>
        <fullName evidence="6">LysR family transcriptional regulator</fullName>
    </submittedName>
</protein>
<keyword evidence="3" id="KW-0238">DNA-binding</keyword>
<proteinExistence type="inferred from homology"/>
<comment type="similarity">
    <text evidence="1">Belongs to the LysR transcriptional regulatory family.</text>
</comment>
<dbReference type="InterPro" id="IPR036388">
    <property type="entry name" value="WH-like_DNA-bd_sf"/>
</dbReference>
<evidence type="ECO:0000256" key="2">
    <source>
        <dbReference type="ARBA" id="ARBA00023015"/>
    </source>
</evidence>
<evidence type="ECO:0000256" key="4">
    <source>
        <dbReference type="ARBA" id="ARBA00023163"/>
    </source>
</evidence>
<evidence type="ECO:0000313" key="6">
    <source>
        <dbReference type="EMBL" id="MBF4691680.1"/>
    </source>
</evidence>
<dbReference type="CDD" id="cd05466">
    <property type="entry name" value="PBP2_LTTR_substrate"/>
    <property type="match status" value="1"/>
</dbReference>
<organism evidence="6 7">
    <name type="scientific">Fusibacter ferrireducens</name>
    <dbReference type="NCBI Taxonomy" id="2785058"/>
    <lineage>
        <taxon>Bacteria</taxon>
        <taxon>Bacillati</taxon>
        <taxon>Bacillota</taxon>
        <taxon>Clostridia</taxon>
        <taxon>Eubacteriales</taxon>
        <taxon>Eubacteriales Family XII. Incertae Sedis</taxon>
        <taxon>Fusibacter</taxon>
    </lineage>
</organism>
<sequence length="295" mass="33143">MTLNQIEIFLKTVAYKNFTKAGEDIGMTQSAVSHAIVNLEKDLGVKLFERSKKGIELTASGSEINEHMQAIYKHVHAIYESVETKVKLPKCTIRIGVFSSISSSILPKIIRTYNEIYPQVKIALFEGTDQEIIEWLDEGVVDIAFITLPNEKYYSKYVIQDEMKVILSEGHPLSRYKSVDLKQLGGEPFIMSNGGCEPFVLEILENGIQGDGGWALPEISYRVNHVSTIIQMVREALGVSIVPELSIRNEQMEGVIVKSLRPPVYRRIAIASRKVPDENPVIKTFIDKVSRAAQF</sequence>
<dbReference type="Gene3D" id="3.40.190.10">
    <property type="entry name" value="Periplasmic binding protein-like II"/>
    <property type="match status" value="2"/>
</dbReference>
<evidence type="ECO:0000259" key="5">
    <source>
        <dbReference type="PROSITE" id="PS50931"/>
    </source>
</evidence>
<accession>A0ABR9ZP30</accession>
<dbReference type="PANTHER" id="PTHR30346:SF0">
    <property type="entry name" value="HCA OPERON TRANSCRIPTIONAL ACTIVATOR HCAR"/>
    <property type="match status" value="1"/>
</dbReference>
<keyword evidence="2" id="KW-0805">Transcription regulation</keyword>
<dbReference type="PROSITE" id="PS50931">
    <property type="entry name" value="HTH_LYSR"/>
    <property type="match status" value="1"/>
</dbReference>
<evidence type="ECO:0000256" key="1">
    <source>
        <dbReference type="ARBA" id="ARBA00009437"/>
    </source>
</evidence>
<dbReference type="InterPro" id="IPR005119">
    <property type="entry name" value="LysR_subst-bd"/>
</dbReference>
<dbReference type="Pfam" id="PF00126">
    <property type="entry name" value="HTH_1"/>
    <property type="match status" value="1"/>
</dbReference>
<dbReference type="SUPFAM" id="SSF53850">
    <property type="entry name" value="Periplasmic binding protein-like II"/>
    <property type="match status" value="1"/>
</dbReference>
<dbReference type="InterPro" id="IPR036390">
    <property type="entry name" value="WH_DNA-bd_sf"/>
</dbReference>
<dbReference type="Pfam" id="PF03466">
    <property type="entry name" value="LysR_substrate"/>
    <property type="match status" value="1"/>
</dbReference>